<dbReference type="GeneID" id="85016781"/>
<proteinExistence type="predicted"/>
<accession>A0A1H2VUS6</accession>
<dbReference type="Pfam" id="PF14298">
    <property type="entry name" value="DUF4374"/>
    <property type="match status" value="2"/>
</dbReference>
<dbReference type="RefSeq" id="WP_016420644.1">
    <property type="nucleotide sequence ID" value="NZ_FNND01000003.1"/>
</dbReference>
<evidence type="ECO:0000313" key="2">
    <source>
        <dbReference type="Proteomes" id="UP000182771"/>
    </source>
</evidence>
<protein>
    <recommendedName>
        <fullName evidence="3">DUF4374 domain-containing protein</fullName>
    </recommendedName>
</protein>
<dbReference type="InterPro" id="IPR025401">
    <property type="entry name" value="DUF4374"/>
</dbReference>
<keyword evidence="2" id="KW-1185">Reference proteome</keyword>
<name>A0A1H2VUS6_9FLAO</name>
<sequence length="431" mass="47930">MTTNRILLYALTGLLSWSCSKNDEPKGGDNSTPSGVDASTPYVLILGTENNSYVFANAPFFDTGTYDSAANSKDAIQMQGDRRIHFYKDKYLYTFVYNRDDPGKSASFERKASKLSKRKEYDLKNSIQARTDFGASVVGTYSDREYFPKEAVSPTSVKFFRFDTTSDAVSDPIEWDSKNFDNIGEVAYITDLRQYKDYLLAAIRPIKAYLDEGVFPQTKLLLESRHTHTTYIGVFDHNFRLVKVIKGDKGTGVIGGLIKATGKSGVEVLDSGEVYAFAAAFNATDRPSAVLKVNVENGSFDDTYFVNLTQKSGNRKLFRTHYLGGTRFCLQFFDKIGLDVTEFGDASGKASKFAIFDVATQQLDMLTGEPEYINSITDPYVDKAQQKIYFGINTDNTDPAIYVIDANAKTISKGLIIKGQEVRALGVMKSE</sequence>
<reference evidence="1 2" key="1">
    <citation type="submission" date="2016-10" db="EMBL/GenBank/DDBJ databases">
        <authorList>
            <person name="Varghese N."/>
            <person name="Submissions S."/>
        </authorList>
    </citation>
    <scope>NUCLEOTIDE SEQUENCE [LARGE SCALE GENOMIC DNA]</scope>
    <source>
        <strain evidence="1 2">DSM 11449</strain>
    </source>
</reference>
<dbReference type="Proteomes" id="UP000182771">
    <property type="component" value="Unassembled WGS sequence"/>
</dbReference>
<dbReference type="AlphaFoldDB" id="A0A1H2VUS6"/>
<evidence type="ECO:0008006" key="3">
    <source>
        <dbReference type="Google" id="ProtNLM"/>
    </source>
</evidence>
<evidence type="ECO:0000313" key="1">
    <source>
        <dbReference type="EMBL" id="SDW72007.1"/>
    </source>
</evidence>
<dbReference type="OrthoDB" id="738440at2"/>
<organism evidence="1 2">
    <name type="scientific">Capnocytophaga granulosa</name>
    <dbReference type="NCBI Taxonomy" id="45242"/>
    <lineage>
        <taxon>Bacteria</taxon>
        <taxon>Pseudomonadati</taxon>
        <taxon>Bacteroidota</taxon>
        <taxon>Flavobacteriia</taxon>
        <taxon>Flavobacteriales</taxon>
        <taxon>Flavobacteriaceae</taxon>
        <taxon>Capnocytophaga</taxon>
    </lineage>
</organism>
<dbReference type="EMBL" id="FNND01000003">
    <property type="protein sequence ID" value="SDW72007.1"/>
    <property type="molecule type" value="Genomic_DNA"/>
</dbReference>
<gene>
    <name evidence="1" type="ORF">SAMN05444420_103291</name>
</gene>
<comment type="caution">
    <text evidence="1">The sequence shown here is derived from an EMBL/GenBank/DDBJ whole genome shotgun (WGS) entry which is preliminary data.</text>
</comment>